<evidence type="ECO:0000313" key="2">
    <source>
        <dbReference type="EMBL" id="BCS94552.1"/>
    </source>
</evidence>
<protein>
    <recommendedName>
        <fullName evidence="4">DNA-binding protein</fullName>
    </recommendedName>
</protein>
<gene>
    <name evidence="2" type="ORF">DSLASN_01840</name>
</gene>
<keyword evidence="3" id="KW-1185">Reference proteome</keyword>
<organism evidence="2 3">
    <name type="scientific">Desulfoluna limicola</name>
    <dbReference type="NCBI Taxonomy" id="2810562"/>
    <lineage>
        <taxon>Bacteria</taxon>
        <taxon>Pseudomonadati</taxon>
        <taxon>Thermodesulfobacteriota</taxon>
        <taxon>Desulfobacteria</taxon>
        <taxon>Desulfobacterales</taxon>
        <taxon>Desulfolunaceae</taxon>
        <taxon>Desulfoluna</taxon>
    </lineage>
</organism>
<evidence type="ECO:0000256" key="1">
    <source>
        <dbReference type="SAM" id="MobiDB-lite"/>
    </source>
</evidence>
<dbReference type="EMBL" id="AP024488">
    <property type="protein sequence ID" value="BCS94552.1"/>
    <property type="molecule type" value="Genomic_DNA"/>
</dbReference>
<evidence type="ECO:0008006" key="4">
    <source>
        <dbReference type="Google" id="ProtNLM"/>
    </source>
</evidence>
<dbReference type="RefSeq" id="WP_236890862.1">
    <property type="nucleotide sequence ID" value="NZ_AP024488.1"/>
</dbReference>
<reference evidence="2 3" key="1">
    <citation type="submission" date="2021-02" db="EMBL/GenBank/DDBJ databases">
        <title>Complete genome of Desulfoluna sp. strain ASN36.</title>
        <authorList>
            <person name="Takahashi A."/>
            <person name="Kojima H."/>
            <person name="Fukui M."/>
        </authorList>
    </citation>
    <scope>NUCLEOTIDE SEQUENCE [LARGE SCALE GENOMIC DNA]</scope>
    <source>
        <strain evidence="2 3">ASN36</strain>
    </source>
</reference>
<evidence type="ECO:0000313" key="3">
    <source>
        <dbReference type="Proteomes" id="UP001320148"/>
    </source>
</evidence>
<dbReference type="Proteomes" id="UP001320148">
    <property type="component" value="Chromosome"/>
</dbReference>
<feature type="region of interest" description="Disordered" evidence="1">
    <location>
        <begin position="70"/>
        <end position="91"/>
    </location>
</feature>
<accession>A0ABM7PBN8</accession>
<name>A0ABM7PBN8_9BACT</name>
<sequence>MARINEKLVGELKKDYLTAEELAEVFRLKSYKTILNWNCDGKFKKGVEVVKFGGILLFYWPAIKEKLHAPPEPPKRRTRNIPKPKGCLINL</sequence>
<proteinExistence type="predicted"/>